<evidence type="ECO:0000313" key="4">
    <source>
        <dbReference type="EMBL" id="CUR54785.1"/>
    </source>
</evidence>
<comment type="cofactor">
    <cofactor evidence="1">
        <name>pyridoxal 5'-phosphate</name>
        <dbReference type="ChEBI" id="CHEBI:597326"/>
    </cofactor>
</comment>
<dbReference type="AlphaFoldDB" id="A0A2P2BYE8"/>
<dbReference type="EC" id="2.6.1.-" evidence="4"/>
<dbReference type="InterPro" id="IPR000192">
    <property type="entry name" value="Aminotrans_V_dom"/>
</dbReference>
<dbReference type="Pfam" id="PF00266">
    <property type="entry name" value="Aminotran_5"/>
    <property type="match status" value="1"/>
</dbReference>
<proteinExistence type="predicted"/>
<accession>A0A2P2BYE8</accession>
<dbReference type="SUPFAM" id="SSF53383">
    <property type="entry name" value="PLP-dependent transferases"/>
    <property type="match status" value="1"/>
</dbReference>
<dbReference type="GO" id="GO:0008483">
    <property type="term" value="F:transaminase activity"/>
    <property type="evidence" value="ECO:0007669"/>
    <property type="project" value="UniProtKB-KW"/>
</dbReference>
<keyword evidence="4" id="KW-0032">Aminotransferase</keyword>
<name>A0A2P2BYE8_9ZZZZ</name>
<dbReference type="PROSITE" id="PS00595">
    <property type="entry name" value="AA_TRANSFER_CLASS_5"/>
    <property type="match status" value="1"/>
</dbReference>
<reference evidence="4" key="1">
    <citation type="submission" date="2015-08" db="EMBL/GenBank/DDBJ databases">
        <authorList>
            <person name="Babu N.S."/>
            <person name="Beckwith C.J."/>
            <person name="Beseler K.G."/>
            <person name="Brison A."/>
            <person name="Carone J.V."/>
            <person name="Caskin T.P."/>
            <person name="Diamond M."/>
            <person name="Durham M.E."/>
            <person name="Foxe J.M."/>
            <person name="Go M."/>
            <person name="Henderson B.A."/>
            <person name="Jones I.B."/>
            <person name="McGettigan J.A."/>
            <person name="Micheletti S.J."/>
            <person name="Nasrallah M.E."/>
            <person name="Ortiz D."/>
            <person name="Piller C.R."/>
            <person name="Privatt S.R."/>
            <person name="Schneider S.L."/>
            <person name="Sharp S."/>
            <person name="Smith T.C."/>
            <person name="Stanton J.D."/>
            <person name="Ullery H.E."/>
            <person name="Wilson R.J."/>
            <person name="Serrano M.G."/>
            <person name="Buck G."/>
            <person name="Lee V."/>
            <person name="Wang Y."/>
            <person name="Carvalho R."/>
            <person name="Voegtly L."/>
            <person name="Shi R."/>
            <person name="Duckworth R."/>
            <person name="Johnson A."/>
            <person name="Loviza R."/>
            <person name="Walstead R."/>
            <person name="Shah Z."/>
            <person name="Kiflezghi M."/>
            <person name="Wade K."/>
            <person name="Ball S.L."/>
            <person name="Bradley K.W."/>
            <person name="Asai D.J."/>
            <person name="Bowman C.A."/>
            <person name="Russell D.A."/>
            <person name="Pope W.H."/>
            <person name="Jacobs-Sera D."/>
            <person name="Hendrix R.W."/>
            <person name="Hatfull G.F."/>
        </authorList>
    </citation>
    <scope>NUCLEOTIDE SEQUENCE</scope>
</reference>
<dbReference type="InterPro" id="IPR020578">
    <property type="entry name" value="Aminotrans_V_PyrdxlP_BS"/>
</dbReference>
<keyword evidence="4" id="KW-0808">Transferase</keyword>
<dbReference type="EMBL" id="CZKA01000014">
    <property type="protein sequence ID" value="CUR54785.1"/>
    <property type="molecule type" value="Genomic_DNA"/>
</dbReference>
<dbReference type="InterPro" id="IPR018247">
    <property type="entry name" value="EF_Hand_1_Ca_BS"/>
</dbReference>
<dbReference type="Gene3D" id="3.40.640.10">
    <property type="entry name" value="Type I PLP-dependent aspartate aminotransferase-like (Major domain)"/>
    <property type="match status" value="1"/>
</dbReference>
<feature type="domain" description="Aminotransferase class V" evidence="3">
    <location>
        <begin position="24"/>
        <end position="389"/>
    </location>
</feature>
<gene>
    <name evidence="4" type="ORF">NOCA2210135</name>
</gene>
<evidence type="ECO:0000259" key="3">
    <source>
        <dbReference type="Pfam" id="PF00266"/>
    </source>
</evidence>
<dbReference type="InterPro" id="IPR015424">
    <property type="entry name" value="PyrdxlP-dep_Trfase"/>
</dbReference>
<keyword evidence="2" id="KW-0663">Pyridoxal phosphate</keyword>
<dbReference type="PANTHER" id="PTHR43586">
    <property type="entry name" value="CYSTEINE DESULFURASE"/>
    <property type="match status" value="1"/>
</dbReference>
<dbReference type="InterPro" id="IPR015422">
    <property type="entry name" value="PyrdxlP-dep_Trfase_small"/>
</dbReference>
<sequence>MDMTTFDIERARRDTPGTANVAHLNNAGAALPPTQVTDAVVAHLHREAEIGGYEAAAEAHEQVEHTYDAIARLIGCRTSEIAIVENATRAWDMAFYGLSFAPGDRILTARAEYSSNVIAFLQVAARTGALVEVVDNDESGQLCVGDLRRRLADDSGPVKLVAVTHVPTQGGLVNPAEDIGTATRDAGVPYLLDACQSVGQLPVDVDQIGCDFLSATGRKYLRGPRGTGFLYARSNMIEHVEPPFLDLHAATWSAPDRYLIRPDARRFENWETNYATKIGLGVAVDYALSWGLDAISRRVTTLADHLRELLSELNGVRVHDQGPRPCGIVTFTIDGVPSPEVQQRLAQHGVNVSVSLVEYARLDLPDRGLPDLVRASVHYYNTEDELQRLVQALPRPR</sequence>
<dbReference type="PANTHER" id="PTHR43586:SF24">
    <property type="entry name" value="BLR4730 PROTEIN"/>
    <property type="match status" value="1"/>
</dbReference>
<dbReference type="PROSITE" id="PS00018">
    <property type="entry name" value="EF_HAND_1"/>
    <property type="match status" value="1"/>
</dbReference>
<dbReference type="InterPro" id="IPR015421">
    <property type="entry name" value="PyrdxlP-dep_Trfase_major"/>
</dbReference>
<evidence type="ECO:0000256" key="1">
    <source>
        <dbReference type="ARBA" id="ARBA00001933"/>
    </source>
</evidence>
<evidence type="ECO:0000256" key="2">
    <source>
        <dbReference type="ARBA" id="ARBA00022898"/>
    </source>
</evidence>
<organism evidence="4">
    <name type="scientific">metagenome</name>
    <dbReference type="NCBI Taxonomy" id="256318"/>
    <lineage>
        <taxon>unclassified sequences</taxon>
        <taxon>metagenomes</taxon>
    </lineage>
</organism>
<protein>
    <submittedName>
        <fullName evidence="4">Putative aminotransferase</fullName>
        <ecNumber evidence="4">2.6.1.-</ecNumber>
    </submittedName>
</protein>
<dbReference type="Gene3D" id="3.90.1150.10">
    <property type="entry name" value="Aspartate Aminotransferase, domain 1"/>
    <property type="match status" value="1"/>
</dbReference>